<dbReference type="KEGG" id="bpm:BURPS1710b_A1289"/>
<reference evidence="2 3" key="1">
    <citation type="submission" date="2005-09" db="EMBL/GenBank/DDBJ databases">
        <authorList>
            <person name="Woods D.E."/>
            <person name="Nierman W.C."/>
        </authorList>
    </citation>
    <scope>NUCLEOTIDE SEQUENCE [LARGE SCALE GENOMIC DNA]</scope>
    <source>
        <strain evidence="2 3">1710b</strain>
    </source>
</reference>
<proteinExistence type="predicted"/>
<feature type="region of interest" description="Disordered" evidence="1">
    <location>
        <begin position="1"/>
        <end position="32"/>
    </location>
</feature>
<name>Q3JJ07_BURP1</name>
<feature type="compositionally biased region" description="Basic and acidic residues" evidence="1">
    <location>
        <begin position="19"/>
        <end position="32"/>
    </location>
</feature>
<evidence type="ECO:0000313" key="2">
    <source>
        <dbReference type="EMBL" id="ABA53316.1"/>
    </source>
</evidence>
<organism evidence="2 3">
    <name type="scientific">Burkholderia pseudomallei (strain 1710b)</name>
    <dbReference type="NCBI Taxonomy" id="320372"/>
    <lineage>
        <taxon>Bacteria</taxon>
        <taxon>Pseudomonadati</taxon>
        <taxon>Pseudomonadota</taxon>
        <taxon>Betaproteobacteria</taxon>
        <taxon>Burkholderiales</taxon>
        <taxon>Burkholderiaceae</taxon>
        <taxon>Burkholderia</taxon>
        <taxon>pseudomallei group</taxon>
    </lineage>
</organism>
<dbReference type="EMBL" id="CP000125">
    <property type="protein sequence ID" value="ABA53316.1"/>
    <property type="molecule type" value="Genomic_DNA"/>
</dbReference>
<dbReference type="EnsemblBacteria" id="ABA53316">
    <property type="protein sequence ID" value="ABA53316"/>
    <property type="gene ID" value="BURPS1710b_A1289"/>
</dbReference>
<accession>Q3JJ07</accession>
<protein>
    <submittedName>
        <fullName evidence="2">Uncharacterized protein</fullName>
    </submittedName>
</protein>
<evidence type="ECO:0000313" key="3">
    <source>
        <dbReference type="Proteomes" id="UP000002700"/>
    </source>
</evidence>
<dbReference type="AlphaFoldDB" id="Q3JJ07"/>
<evidence type="ECO:0000256" key="1">
    <source>
        <dbReference type="SAM" id="MobiDB-lite"/>
    </source>
</evidence>
<dbReference type="HOGENOM" id="CLU_1727902_0_0_4"/>
<gene>
    <name evidence="2" type="ordered locus">BURPS1710b_A1289</name>
</gene>
<sequence>MAGGAAAADVISRASPFPRGERDAATRRAPPRLDRFSGCQRIEIQRVRAADPSRGVAMIAQLVSRVRMQEHVERAVMQHEPRHDVGELRRLERDLIRPRRMRPDEPLVKAAELHARAEAAFDGLAKRPRRVAARCVEIHVGMPAGDGGDVG</sequence>
<dbReference type="Proteomes" id="UP000002700">
    <property type="component" value="Chromosome II"/>
</dbReference>